<dbReference type="Pfam" id="PF00211">
    <property type="entry name" value="Guanylate_cyc"/>
    <property type="match status" value="1"/>
</dbReference>
<feature type="domain" description="Guanylate cyclase" evidence="8">
    <location>
        <begin position="1"/>
        <end position="18"/>
    </location>
</feature>
<keyword evidence="5" id="KW-0472">Membrane</keyword>
<feature type="region of interest" description="Disordered" evidence="7">
    <location>
        <begin position="112"/>
        <end position="183"/>
    </location>
</feature>
<evidence type="ECO:0000313" key="9">
    <source>
        <dbReference type="EMBL" id="KAK7111475.1"/>
    </source>
</evidence>
<evidence type="ECO:0000256" key="6">
    <source>
        <dbReference type="ARBA" id="ARBA00023239"/>
    </source>
</evidence>
<feature type="compositionally biased region" description="Low complexity" evidence="7">
    <location>
        <begin position="133"/>
        <end position="150"/>
    </location>
</feature>
<protein>
    <recommendedName>
        <fullName evidence="8">Guanylate cyclase domain-containing protein</fullName>
    </recommendedName>
</protein>
<proteinExistence type="predicted"/>
<keyword evidence="4" id="KW-1133">Transmembrane helix</keyword>
<dbReference type="PROSITE" id="PS50125">
    <property type="entry name" value="GUANYLATE_CYCLASE_2"/>
    <property type="match status" value="1"/>
</dbReference>
<dbReference type="EMBL" id="JBAMIC010000002">
    <property type="protein sequence ID" value="KAK7111475.1"/>
    <property type="molecule type" value="Genomic_DNA"/>
</dbReference>
<dbReference type="GO" id="GO:0005886">
    <property type="term" value="C:plasma membrane"/>
    <property type="evidence" value="ECO:0007669"/>
    <property type="project" value="TreeGrafter"/>
</dbReference>
<reference evidence="9 10" key="1">
    <citation type="submission" date="2024-02" db="EMBL/GenBank/DDBJ databases">
        <title>Chromosome-scale genome assembly of the rough periwinkle Littorina saxatilis.</title>
        <authorList>
            <person name="De Jode A."/>
            <person name="Faria R."/>
            <person name="Formenti G."/>
            <person name="Sims Y."/>
            <person name="Smith T.P."/>
            <person name="Tracey A."/>
            <person name="Wood J.M.D."/>
            <person name="Zagrodzka Z.B."/>
            <person name="Johannesson K."/>
            <person name="Butlin R.K."/>
            <person name="Leder E.H."/>
        </authorList>
    </citation>
    <scope>NUCLEOTIDE SEQUENCE [LARGE SCALE GENOMIC DNA]</scope>
    <source>
        <strain evidence="9">Snail1</strain>
        <tissue evidence="9">Muscle</tissue>
    </source>
</reference>
<dbReference type="PANTHER" id="PTHR11920:SF335">
    <property type="entry name" value="GUANYLATE CYCLASE"/>
    <property type="match status" value="1"/>
</dbReference>
<dbReference type="InterPro" id="IPR029787">
    <property type="entry name" value="Nucleotide_cyclase"/>
</dbReference>
<name>A0AAN9BXK3_9CAEN</name>
<dbReference type="GO" id="GO:0004016">
    <property type="term" value="F:adenylate cyclase activity"/>
    <property type="evidence" value="ECO:0007669"/>
    <property type="project" value="TreeGrafter"/>
</dbReference>
<keyword evidence="3" id="KW-0547">Nucleotide-binding</keyword>
<dbReference type="GO" id="GO:0007168">
    <property type="term" value="P:receptor guanylyl cyclase signaling pathway"/>
    <property type="evidence" value="ECO:0007669"/>
    <property type="project" value="TreeGrafter"/>
</dbReference>
<keyword evidence="6" id="KW-0456">Lyase</keyword>
<evidence type="ECO:0000256" key="2">
    <source>
        <dbReference type="ARBA" id="ARBA00022692"/>
    </source>
</evidence>
<accession>A0AAN9BXK3</accession>
<feature type="compositionally biased region" description="Low complexity" evidence="7">
    <location>
        <begin position="172"/>
        <end position="183"/>
    </location>
</feature>
<dbReference type="PANTHER" id="PTHR11920">
    <property type="entry name" value="GUANYLYL CYCLASE"/>
    <property type="match status" value="1"/>
</dbReference>
<dbReference type="GO" id="GO:0035556">
    <property type="term" value="P:intracellular signal transduction"/>
    <property type="evidence" value="ECO:0007669"/>
    <property type="project" value="InterPro"/>
</dbReference>
<organism evidence="9 10">
    <name type="scientific">Littorina saxatilis</name>
    <dbReference type="NCBI Taxonomy" id="31220"/>
    <lineage>
        <taxon>Eukaryota</taxon>
        <taxon>Metazoa</taxon>
        <taxon>Spiralia</taxon>
        <taxon>Lophotrochozoa</taxon>
        <taxon>Mollusca</taxon>
        <taxon>Gastropoda</taxon>
        <taxon>Caenogastropoda</taxon>
        <taxon>Littorinimorpha</taxon>
        <taxon>Littorinoidea</taxon>
        <taxon>Littorinidae</taxon>
        <taxon>Littorina</taxon>
    </lineage>
</organism>
<dbReference type="GO" id="GO:0000166">
    <property type="term" value="F:nucleotide binding"/>
    <property type="evidence" value="ECO:0007669"/>
    <property type="project" value="UniProtKB-KW"/>
</dbReference>
<comment type="caution">
    <text evidence="9">The sequence shown here is derived from an EMBL/GenBank/DDBJ whole genome shotgun (WGS) entry which is preliminary data.</text>
</comment>
<keyword evidence="10" id="KW-1185">Reference proteome</keyword>
<keyword evidence="2" id="KW-0812">Transmembrane</keyword>
<dbReference type="InterPro" id="IPR001054">
    <property type="entry name" value="A/G_cyclase"/>
</dbReference>
<dbReference type="CDD" id="cd07302">
    <property type="entry name" value="CHD"/>
    <property type="match status" value="1"/>
</dbReference>
<dbReference type="AlphaFoldDB" id="A0AAN9BXK3"/>
<evidence type="ECO:0000313" key="10">
    <source>
        <dbReference type="Proteomes" id="UP001374579"/>
    </source>
</evidence>
<evidence type="ECO:0000256" key="4">
    <source>
        <dbReference type="ARBA" id="ARBA00022989"/>
    </source>
</evidence>
<evidence type="ECO:0000256" key="1">
    <source>
        <dbReference type="ARBA" id="ARBA00004370"/>
    </source>
</evidence>
<dbReference type="GO" id="GO:0004383">
    <property type="term" value="F:guanylate cyclase activity"/>
    <property type="evidence" value="ECO:0007669"/>
    <property type="project" value="TreeGrafter"/>
</dbReference>
<dbReference type="InterPro" id="IPR050401">
    <property type="entry name" value="Cyclic_nucleotide_synthase"/>
</dbReference>
<comment type="subcellular location">
    <subcellularLocation>
        <location evidence="1">Membrane</location>
    </subcellularLocation>
</comment>
<dbReference type="Gene3D" id="3.30.70.1230">
    <property type="entry name" value="Nucleotide cyclase"/>
    <property type="match status" value="1"/>
</dbReference>
<evidence type="ECO:0000256" key="3">
    <source>
        <dbReference type="ARBA" id="ARBA00022741"/>
    </source>
</evidence>
<sequence length="293" mass="31890">MPRYCLFGDTVNTASRLETTGESMKIHCSQELKAMLDMLGGYHLVERGLVDMKGKGKKLTYFLVGEDRSQRMRRISHERMKEEREQRCVSVSNMDYRGKIYTMQNGMARDLTRVPEHPDPRGLGNPDSQKHNSLVPSKSSVSSDSDTLLSAGSASGVRSSMGDVPSYHTQPSLSSFSSGQSDISNQTMVTNSSTGSTFTPNDPIHTPTPTAHCVNMNDYSSVNGAAVVSAPGVTNGQSVPSVLVSADNPQTHQGGCEEPSEMRCLLDDSRTKVTPPTRQLSHLLHGRTPETVL</sequence>
<dbReference type="Proteomes" id="UP001374579">
    <property type="component" value="Unassembled WGS sequence"/>
</dbReference>
<evidence type="ECO:0000256" key="7">
    <source>
        <dbReference type="SAM" id="MobiDB-lite"/>
    </source>
</evidence>
<dbReference type="SUPFAM" id="SSF55073">
    <property type="entry name" value="Nucleotide cyclase"/>
    <property type="match status" value="1"/>
</dbReference>
<evidence type="ECO:0000259" key="8">
    <source>
        <dbReference type="PROSITE" id="PS50125"/>
    </source>
</evidence>
<evidence type="ECO:0000256" key="5">
    <source>
        <dbReference type="ARBA" id="ARBA00023136"/>
    </source>
</evidence>
<gene>
    <name evidence="9" type="ORF">V1264_011098</name>
</gene>
<dbReference type="GO" id="GO:0001653">
    <property type="term" value="F:peptide receptor activity"/>
    <property type="evidence" value="ECO:0007669"/>
    <property type="project" value="TreeGrafter"/>
</dbReference>